<keyword evidence="2" id="KW-0472">Membrane</keyword>
<name>V7B2E5_PHAVU</name>
<accession>V7B2E5</accession>
<reference evidence="4" key="1">
    <citation type="journal article" date="2014" name="Nat. Genet.">
        <title>A reference genome for common bean and genome-wide analysis of dual domestications.</title>
        <authorList>
            <person name="Schmutz J."/>
            <person name="McClean P.E."/>
            <person name="Mamidi S."/>
            <person name="Wu G.A."/>
            <person name="Cannon S.B."/>
            <person name="Grimwood J."/>
            <person name="Jenkins J."/>
            <person name="Shu S."/>
            <person name="Song Q."/>
            <person name="Chavarro C."/>
            <person name="Torres-Torres M."/>
            <person name="Geffroy V."/>
            <person name="Moghaddam S.M."/>
            <person name="Gao D."/>
            <person name="Abernathy B."/>
            <person name="Barry K."/>
            <person name="Blair M."/>
            <person name="Brick M.A."/>
            <person name="Chovatia M."/>
            <person name="Gepts P."/>
            <person name="Goodstein D.M."/>
            <person name="Gonzales M."/>
            <person name="Hellsten U."/>
            <person name="Hyten D.L."/>
            <person name="Jia G."/>
            <person name="Kelly J.D."/>
            <person name="Kudrna D."/>
            <person name="Lee R."/>
            <person name="Richard M.M."/>
            <person name="Miklas P.N."/>
            <person name="Osorno J.M."/>
            <person name="Rodrigues J."/>
            <person name="Thareau V."/>
            <person name="Urrea C.A."/>
            <person name="Wang M."/>
            <person name="Yu Y."/>
            <person name="Zhang M."/>
            <person name="Wing R.A."/>
            <person name="Cregan P.B."/>
            <person name="Rokhsar D.S."/>
            <person name="Jackson S.A."/>
        </authorList>
    </citation>
    <scope>NUCLEOTIDE SEQUENCE [LARGE SCALE GENOMIC DNA]</scope>
    <source>
        <strain evidence="4">cv. G19833</strain>
    </source>
</reference>
<feature type="region of interest" description="Disordered" evidence="1">
    <location>
        <begin position="1"/>
        <end position="22"/>
    </location>
</feature>
<dbReference type="EMBL" id="CM002295">
    <property type="protein sequence ID" value="ESW11715.1"/>
    <property type="molecule type" value="Genomic_DNA"/>
</dbReference>
<proteinExistence type="predicted"/>
<dbReference type="AlphaFoldDB" id="V7B2E5"/>
<keyword evidence="2" id="KW-0812">Transmembrane</keyword>
<organism evidence="3 4">
    <name type="scientific">Phaseolus vulgaris</name>
    <name type="common">Kidney bean</name>
    <name type="synonym">French bean</name>
    <dbReference type="NCBI Taxonomy" id="3885"/>
    <lineage>
        <taxon>Eukaryota</taxon>
        <taxon>Viridiplantae</taxon>
        <taxon>Streptophyta</taxon>
        <taxon>Embryophyta</taxon>
        <taxon>Tracheophyta</taxon>
        <taxon>Spermatophyta</taxon>
        <taxon>Magnoliopsida</taxon>
        <taxon>eudicotyledons</taxon>
        <taxon>Gunneridae</taxon>
        <taxon>Pentapetalae</taxon>
        <taxon>rosids</taxon>
        <taxon>fabids</taxon>
        <taxon>Fabales</taxon>
        <taxon>Fabaceae</taxon>
        <taxon>Papilionoideae</taxon>
        <taxon>50 kb inversion clade</taxon>
        <taxon>NPAAA clade</taxon>
        <taxon>indigoferoid/millettioid clade</taxon>
        <taxon>Phaseoleae</taxon>
        <taxon>Phaseolus</taxon>
    </lineage>
</organism>
<keyword evidence="2" id="KW-1133">Transmembrane helix</keyword>
<evidence type="ECO:0000256" key="2">
    <source>
        <dbReference type="SAM" id="Phobius"/>
    </source>
</evidence>
<evidence type="ECO:0000256" key="1">
    <source>
        <dbReference type="SAM" id="MobiDB-lite"/>
    </source>
</evidence>
<feature type="transmembrane region" description="Helical" evidence="2">
    <location>
        <begin position="40"/>
        <end position="58"/>
    </location>
</feature>
<dbReference type="Proteomes" id="UP000000226">
    <property type="component" value="Chromosome 8"/>
</dbReference>
<evidence type="ECO:0000313" key="3">
    <source>
        <dbReference type="EMBL" id="ESW11715.1"/>
    </source>
</evidence>
<keyword evidence="4" id="KW-1185">Reference proteome</keyword>
<protein>
    <submittedName>
        <fullName evidence="3">Uncharacterized protein</fullName>
    </submittedName>
</protein>
<dbReference type="Gramene" id="ESW11715">
    <property type="protein sequence ID" value="ESW11715"/>
    <property type="gene ID" value="PHAVU_008G053800g"/>
</dbReference>
<gene>
    <name evidence="3" type="ORF">PHAVU_008G053800g</name>
</gene>
<sequence>MPRMHSTPLEHPLSSLEGSVTTPLRIPNKNQTFHNPPTPLLHLQVFLFFFFYFCNLFTTPQQSHQHTSQIEMTKMAVNHLQSSSKAGNSG</sequence>
<evidence type="ECO:0000313" key="4">
    <source>
        <dbReference type="Proteomes" id="UP000000226"/>
    </source>
</evidence>